<keyword evidence="1" id="KW-0812">Transmembrane</keyword>
<feature type="transmembrane region" description="Helical" evidence="1">
    <location>
        <begin position="364"/>
        <end position="389"/>
    </location>
</feature>
<dbReference type="InterPro" id="IPR056926">
    <property type="entry name" value="FLQE3_permease"/>
</dbReference>
<evidence type="ECO:0000313" key="2">
    <source>
        <dbReference type="EMBL" id="SFR61024.1"/>
    </source>
</evidence>
<feature type="transmembrane region" description="Helical" evidence="1">
    <location>
        <begin position="51"/>
        <end position="73"/>
    </location>
</feature>
<dbReference type="Proteomes" id="UP000243250">
    <property type="component" value="Unassembled WGS sequence"/>
</dbReference>
<dbReference type="AlphaFoldDB" id="A0A1I6I2Y3"/>
<feature type="transmembrane region" description="Helical" evidence="1">
    <location>
        <begin position="124"/>
        <end position="145"/>
    </location>
</feature>
<feature type="transmembrane region" description="Helical" evidence="1">
    <location>
        <begin position="478"/>
        <end position="497"/>
    </location>
</feature>
<feature type="transmembrane region" description="Helical" evidence="1">
    <location>
        <begin position="283"/>
        <end position="302"/>
    </location>
</feature>
<dbReference type="Pfam" id="PF24686">
    <property type="entry name" value="FLQE3_permease"/>
    <property type="match status" value="1"/>
</dbReference>
<name>A0A1I6I2Y3_9EURY</name>
<keyword evidence="1" id="KW-1133">Transmembrane helix</keyword>
<feature type="transmembrane region" description="Helical" evidence="1">
    <location>
        <begin position="322"/>
        <end position="343"/>
    </location>
</feature>
<organism evidence="2 3">
    <name type="scientific">Halogeometricum limi</name>
    <dbReference type="NCBI Taxonomy" id="555875"/>
    <lineage>
        <taxon>Archaea</taxon>
        <taxon>Methanobacteriati</taxon>
        <taxon>Methanobacteriota</taxon>
        <taxon>Stenosarchaea group</taxon>
        <taxon>Halobacteria</taxon>
        <taxon>Halobacteriales</taxon>
        <taxon>Haloferacaceae</taxon>
        <taxon>Halogeometricum</taxon>
    </lineage>
</organism>
<proteinExistence type="predicted"/>
<evidence type="ECO:0000313" key="3">
    <source>
        <dbReference type="Proteomes" id="UP000243250"/>
    </source>
</evidence>
<sequence length="505" mass="53285">MTLSASRLASLVRTDVRLQSRYGFYAVYIVVTLAFALGLRRAPDAELGRFVTLVVLGDPALLGFYFVGALVLFEKAEGVLDALVTSPVRASEYLLSKVLSLTLLAVVATFVVVLGAVGTAFDPLVLLVGVLLTVPLYVLVGFVAVARFDTINAYFMTALAYMTVLTLPMLGLLGLYETPLFYLFPVQASIVLVRAAFDPTTTTMLAYGVGYSLVATAIAWVFAHRAFVRHVVRDDGGAGASKPRPWTAATRPGVGRLAGRRRRRGPVESMVLADLKRWGTDPLLVYIGLSPLLIAVVARFGYPAAAASLSGRVDLLAYADVAVAFVAAFAPATFGFVAGFLVLEDRDQGLVAAFRTTPLTGRGYLLYRELSVVVLSAVAGAVAVPLAGLVAVPPAVLAVACAVSALWAAVTSLLLGSLASNSVEGVAVSKVLGLLVMVPLFGLLAVPEPWQYLFGVFPPFWTIKLFVVGVASGTTAEFVTLAVAGVFAHLVVAGVLARRFLARPD</sequence>
<protein>
    <submittedName>
        <fullName evidence="2">Fluoroquinolone transport system permease protein</fullName>
    </submittedName>
</protein>
<gene>
    <name evidence="2" type="ORF">SAMN04488124_2743</name>
</gene>
<reference evidence="3" key="1">
    <citation type="submission" date="2016-10" db="EMBL/GenBank/DDBJ databases">
        <authorList>
            <person name="Varghese N."/>
            <person name="Submissions S."/>
        </authorList>
    </citation>
    <scope>NUCLEOTIDE SEQUENCE [LARGE SCALE GENOMIC DNA]</scope>
    <source>
        <strain evidence="3">CGMCC 1.8711</strain>
    </source>
</reference>
<keyword evidence="1" id="KW-0472">Membrane</keyword>
<dbReference type="EMBL" id="FOYS01000004">
    <property type="protein sequence ID" value="SFR61024.1"/>
    <property type="molecule type" value="Genomic_DNA"/>
</dbReference>
<feature type="transmembrane region" description="Helical" evidence="1">
    <location>
        <begin position="151"/>
        <end position="173"/>
    </location>
</feature>
<dbReference type="RefSeq" id="WP_139229730.1">
    <property type="nucleotide sequence ID" value="NZ_FOYS01000004.1"/>
</dbReference>
<feature type="transmembrane region" description="Helical" evidence="1">
    <location>
        <begin position="427"/>
        <end position="446"/>
    </location>
</feature>
<feature type="transmembrane region" description="Helical" evidence="1">
    <location>
        <begin position="395"/>
        <end position="415"/>
    </location>
</feature>
<feature type="transmembrane region" description="Helical" evidence="1">
    <location>
        <begin position="93"/>
        <end position="117"/>
    </location>
</feature>
<evidence type="ECO:0000256" key="1">
    <source>
        <dbReference type="SAM" id="Phobius"/>
    </source>
</evidence>
<feature type="transmembrane region" description="Helical" evidence="1">
    <location>
        <begin position="22"/>
        <end position="39"/>
    </location>
</feature>
<accession>A0A1I6I2Y3</accession>
<feature type="transmembrane region" description="Helical" evidence="1">
    <location>
        <begin position="203"/>
        <end position="223"/>
    </location>
</feature>
<dbReference type="STRING" id="555875.SAMN04488124_2743"/>
<keyword evidence="3" id="KW-1185">Reference proteome</keyword>